<evidence type="ECO:0000313" key="2">
    <source>
        <dbReference type="Proteomes" id="UP000321926"/>
    </source>
</evidence>
<evidence type="ECO:0000313" key="1">
    <source>
        <dbReference type="EMBL" id="TXK23390.1"/>
    </source>
</evidence>
<accession>A0A5C8IQA0</accession>
<keyword evidence="2" id="KW-1185">Reference proteome</keyword>
<proteinExistence type="predicted"/>
<organism evidence="1 2">
    <name type="scientific">Pontibacter qinzhouensis</name>
    <dbReference type="NCBI Taxonomy" id="2603253"/>
    <lineage>
        <taxon>Bacteria</taxon>
        <taxon>Pseudomonadati</taxon>
        <taxon>Bacteroidota</taxon>
        <taxon>Cytophagia</taxon>
        <taxon>Cytophagales</taxon>
        <taxon>Hymenobacteraceae</taxon>
        <taxon>Pontibacter</taxon>
    </lineage>
</organism>
<dbReference type="Proteomes" id="UP000321926">
    <property type="component" value="Unassembled WGS sequence"/>
</dbReference>
<comment type="caution">
    <text evidence="1">The sequence shown here is derived from an EMBL/GenBank/DDBJ whole genome shotgun (WGS) entry which is preliminary data.</text>
</comment>
<protein>
    <submittedName>
        <fullName evidence="1">Uncharacterized protein</fullName>
    </submittedName>
</protein>
<gene>
    <name evidence="1" type="ORF">FVR03_22660</name>
</gene>
<name>A0A5C8IQA0_9BACT</name>
<reference evidence="1 2" key="1">
    <citation type="submission" date="2019-08" db="EMBL/GenBank/DDBJ databases">
        <authorList>
            <person name="Shi S."/>
        </authorList>
    </citation>
    <scope>NUCLEOTIDE SEQUENCE [LARGE SCALE GENOMIC DNA]</scope>
    <source>
        <strain evidence="1 2">GY10130</strain>
    </source>
</reference>
<sequence length="60" mass="6949">MLETFARNFYHYSSANVKSLDSRDKSFLRIMPILSTLHVIEELTAQLVIHYFDNTASLVT</sequence>
<dbReference type="EMBL" id="VRTY01000147">
    <property type="protein sequence ID" value="TXK23390.1"/>
    <property type="molecule type" value="Genomic_DNA"/>
</dbReference>
<dbReference type="AlphaFoldDB" id="A0A5C8IQA0"/>
<dbReference type="RefSeq" id="WP_147924063.1">
    <property type="nucleotide sequence ID" value="NZ_VRTY01000147.1"/>
</dbReference>